<dbReference type="Pfam" id="PF11917">
    <property type="entry name" value="DUF3435"/>
    <property type="match status" value="1"/>
</dbReference>
<name>A0ABQ8VFI9_9AGAR</name>
<evidence type="ECO:0000313" key="3">
    <source>
        <dbReference type="EMBL" id="KAJ4492387.1"/>
    </source>
</evidence>
<evidence type="ECO:0000256" key="1">
    <source>
        <dbReference type="SAM" id="Coils"/>
    </source>
</evidence>
<protein>
    <recommendedName>
        <fullName evidence="2">C2H2-type domain-containing protein</fullName>
    </recommendedName>
</protein>
<reference evidence="3" key="1">
    <citation type="submission" date="2022-08" db="EMBL/GenBank/DDBJ databases">
        <title>A Global Phylogenomic Analysis of the Shiitake Genus Lentinula.</title>
        <authorList>
            <consortium name="DOE Joint Genome Institute"/>
            <person name="Sierra-Patev S."/>
            <person name="Min B."/>
            <person name="Naranjo-Ortiz M."/>
            <person name="Looney B."/>
            <person name="Konkel Z."/>
            <person name="Slot J.C."/>
            <person name="Sakamoto Y."/>
            <person name="Steenwyk J.L."/>
            <person name="Rokas A."/>
            <person name="Carro J."/>
            <person name="Camarero S."/>
            <person name="Ferreira P."/>
            <person name="Molpeceres G."/>
            <person name="Ruiz-Duenas F.J."/>
            <person name="Serrano A."/>
            <person name="Henrissat B."/>
            <person name="Drula E."/>
            <person name="Hughes K.W."/>
            <person name="Mata J.L."/>
            <person name="Ishikawa N.K."/>
            <person name="Vargas-Isla R."/>
            <person name="Ushijima S."/>
            <person name="Smith C.A."/>
            <person name="Ahrendt S."/>
            <person name="Andreopoulos W."/>
            <person name="He G."/>
            <person name="Labutti K."/>
            <person name="Lipzen A."/>
            <person name="Ng V."/>
            <person name="Riley R."/>
            <person name="Sandor L."/>
            <person name="Barry K."/>
            <person name="Martinez A.T."/>
            <person name="Xiao Y."/>
            <person name="Gibbons J.G."/>
            <person name="Terashima K."/>
            <person name="Grigoriev I.V."/>
            <person name="Hibbett D.S."/>
        </authorList>
    </citation>
    <scope>NUCLEOTIDE SEQUENCE</scope>
    <source>
        <strain evidence="3">RHP3577 ss4</strain>
    </source>
</reference>
<keyword evidence="1" id="KW-0175">Coiled coil</keyword>
<comment type="caution">
    <text evidence="3">The sequence shown here is derived from an EMBL/GenBank/DDBJ whole genome shotgun (WGS) entry which is preliminary data.</text>
</comment>
<proteinExistence type="predicted"/>
<organism evidence="3 4">
    <name type="scientific">Lentinula lateritia</name>
    <dbReference type="NCBI Taxonomy" id="40482"/>
    <lineage>
        <taxon>Eukaryota</taxon>
        <taxon>Fungi</taxon>
        <taxon>Dikarya</taxon>
        <taxon>Basidiomycota</taxon>
        <taxon>Agaricomycotina</taxon>
        <taxon>Agaricomycetes</taxon>
        <taxon>Agaricomycetidae</taxon>
        <taxon>Agaricales</taxon>
        <taxon>Marasmiineae</taxon>
        <taxon>Omphalotaceae</taxon>
        <taxon>Lentinula</taxon>
    </lineage>
</organism>
<dbReference type="EMBL" id="JANVFT010000038">
    <property type="protein sequence ID" value="KAJ4492387.1"/>
    <property type="molecule type" value="Genomic_DNA"/>
</dbReference>
<dbReference type="PANTHER" id="PTHR37535">
    <property type="entry name" value="FLUG DOMAIN PROTEIN"/>
    <property type="match status" value="1"/>
</dbReference>
<dbReference type="PANTHER" id="PTHR37535:SF3">
    <property type="entry name" value="FLUG DOMAIN-CONTAINING PROTEIN"/>
    <property type="match status" value="1"/>
</dbReference>
<evidence type="ECO:0000259" key="2">
    <source>
        <dbReference type="PROSITE" id="PS00028"/>
    </source>
</evidence>
<accession>A0ABQ8VFI9</accession>
<sequence length="970" mass="110979">MAAPSGITYKAKRSNREVLRERLQNNSALREHFESSRDVHHYKKLTRPTIHNHENVKGHYRDFAAYVQEIFEEGRSEKQPQPAEIVRGTPLPSIEYVKDFVCYLASALQGRDASTFIRLETLRGYMFTFLALWPRYANVHPTPEMRYQVCSYLLSEELQASVKLSTKVRTLKHIEPQCLQIIMETLHSATNIFRSNRTRLQMAFLILFSAASAARPGSIVESSCYRGSNQALTWGDVDFYLIPDDEDPAHPSLVIDIQLNLVKGYRDVDHRYQKLLFTLELRKEHRMTCIVLPLLGLAFHDSVFAHFHSIESLLCPEKPPTTRVKILLRNEVLTLPLLRKEEKGGGGKVSRTDAFHYDGLNRCLKLLSIAAGFPESITPYDFRASQGNKADVDLGETARKTLMLHDPNSKVYFASKFIPSLDLDAKYENRITLFRTVIAASSGRDTNAPHHLSLEERAKLLNEPELVKLQNEKDEAMNKIQQLLANEQSEEVEKQIIELRQIAAKASNGHRFLYLRESCLRIKQARQEYFDNAAVRQMLNPAEPVSRMSAGGSDDKKYRVESSFLSLVNDLDSGDPVTDCCTLVNILIAQPERILFQKFYPGERPDDENRCPHCSQELFTMSSTKPGEHVHLCTRRILSEKATAQIQANFTSQECKYGKCLEKFDQRSEFISHLMTHIKFARRNSNHCKWQIAPGVSCGAEDIKDWREHFAEIHGLNLDQCIFTEYCTICGVWLYDILGDRQVFSNHHLAHYQDLFDSFSSRPPEGASVSLSPIGIIETEKYIEYTPGSGFDGELPEFHGHFSDGIALVPAFCPSCVFDEKLPMYTRMHQFSNVFHFMEHFNNIHRPLFTESENLCPVPSCGHHHFTKQELVIHFIKFHRLPLASTGRHYKVKRLLLPSPDGEVVKYKRRKKSEGFWCIGCSGEVNDINKHLQRPQNSDKARECARIGKYSVIANGERGPVQFWTAPVLP</sequence>
<dbReference type="PROSITE" id="PS00028">
    <property type="entry name" value="ZINC_FINGER_C2H2_1"/>
    <property type="match status" value="1"/>
</dbReference>
<feature type="domain" description="C2H2-type" evidence="2">
    <location>
        <begin position="655"/>
        <end position="677"/>
    </location>
</feature>
<feature type="coiled-coil region" evidence="1">
    <location>
        <begin position="466"/>
        <end position="493"/>
    </location>
</feature>
<gene>
    <name evidence="3" type="ORF">C8R41DRAFT_343004</name>
</gene>
<dbReference type="Proteomes" id="UP001150217">
    <property type="component" value="Unassembled WGS sequence"/>
</dbReference>
<evidence type="ECO:0000313" key="4">
    <source>
        <dbReference type="Proteomes" id="UP001150217"/>
    </source>
</evidence>
<dbReference type="InterPro" id="IPR021842">
    <property type="entry name" value="DUF3435"/>
</dbReference>
<dbReference type="InterPro" id="IPR013087">
    <property type="entry name" value="Znf_C2H2_type"/>
</dbReference>
<keyword evidence="4" id="KW-1185">Reference proteome</keyword>